<dbReference type="EMBL" id="BAAAZG010000045">
    <property type="protein sequence ID" value="GAA4089922.1"/>
    <property type="molecule type" value="Genomic_DNA"/>
</dbReference>
<evidence type="ECO:0000313" key="1">
    <source>
        <dbReference type="EMBL" id="GAA4089922.1"/>
    </source>
</evidence>
<dbReference type="Proteomes" id="UP001500683">
    <property type="component" value="Unassembled WGS sequence"/>
</dbReference>
<organism evidence="1 2">
    <name type="scientific">Actinomadura miaoliensis</name>
    <dbReference type="NCBI Taxonomy" id="430685"/>
    <lineage>
        <taxon>Bacteria</taxon>
        <taxon>Bacillati</taxon>
        <taxon>Actinomycetota</taxon>
        <taxon>Actinomycetes</taxon>
        <taxon>Streptosporangiales</taxon>
        <taxon>Thermomonosporaceae</taxon>
        <taxon>Actinomadura</taxon>
    </lineage>
</organism>
<evidence type="ECO:0000313" key="2">
    <source>
        <dbReference type="Proteomes" id="UP001500683"/>
    </source>
</evidence>
<accession>A0ABP7WJE4</accession>
<gene>
    <name evidence="1" type="ORF">GCM10022214_58380</name>
</gene>
<keyword evidence="2" id="KW-1185">Reference proteome</keyword>
<sequence>MGRQRKPSVEAQGIKIKGVKTTPVTLPDGREVGGIETEDLEIPNRRIRERR</sequence>
<reference evidence="2" key="1">
    <citation type="journal article" date="2019" name="Int. J. Syst. Evol. Microbiol.">
        <title>The Global Catalogue of Microorganisms (GCM) 10K type strain sequencing project: providing services to taxonomists for standard genome sequencing and annotation.</title>
        <authorList>
            <consortium name="The Broad Institute Genomics Platform"/>
            <consortium name="The Broad Institute Genome Sequencing Center for Infectious Disease"/>
            <person name="Wu L."/>
            <person name="Ma J."/>
        </authorList>
    </citation>
    <scope>NUCLEOTIDE SEQUENCE [LARGE SCALE GENOMIC DNA]</scope>
    <source>
        <strain evidence="2">JCM 16702</strain>
    </source>
</reference>
<comment type="caution">
    <text evidence="1">The sequence shown here is derived from an EMBL/GenBank/DDBJ whole genome shotgun (WGS) entry which is preliminary data.</text>
</comment>
<dbReference type="RefSeq" id="WP_344954007.1">
    <property type="nucleotide sequence ID" value="NZ_BAAAZG010000045.1"/>
</dbReference>
<protein>
    <submittedName>
        <fullName evidence="1">Uncharacterized protein</fullName>
    </submittedName>
</protein>
<proteinExistence type="predicted"/>
<name>A0ABP7WJE4_9ACTN</name>